<accession>A0A2Z2KKH1</accession>
<dbReference type="Proteomes" id="UP000249890">
    <property type="component" value="Chromosome"/>
</dbReference>
<evidence type="ECO:0000313" key="3">
    <source>
        <dbReference type="EMBL" id="ASA24735.1"/>
    </source>
</evidence>
<dbReference type="AlphaFoldDB" id="A0A2Z2KKH1"/>
<feature type="chain" id="PRO_5039002854" description="Lipoprotein" evidence="2">
    <location>
        <begin position="21"/>
        <end position="231"/>
    </location>
</feature>
<dbReference type="PROSITE" id="PS51257">
    <property type="entry name" value="PROKAR_LIPOPROTEIN"/>
    <property type="match status" value="1"/>
</dbReference>
<evidence type="ECO:0008006" key="5">
    <source>
        <dbReference type="Google" id="ProtNLM"/>
    </source>
</evidence>
<protein>
    <recommendedName>
        <fullName evidence="5">Lipoprotein</fullName>
    </recommendedName>
</protein>
<dbReference type="OrthoDB" id="1267107at2"/>
<dbReference type="KEGG" id="pdh:B9T62_30645"/>
<name>A0A2Z2KKH1_9BACL</name>
<reference evidence="3 4" key="1">
    <citation type="submission" date="2017-06" db="EMBL/GenBank/DDBJ databases">
        <title>Complete genome sequence of Paenibacillus donghaensis KCTC 13049T isolated from East Sea sediment, South Korea.</title>
        <authorList>
            <person name="Jung B.K."/>
            <person name="Hong S.-J."/>
            <person name="Shin J.-H."/>
        </authorList>
    </citation>
    <scope>NUCLEOTIDE SEQUENCE [LARGE SCALE GENOMIC DNA]</scope>
    <source>
        <strain evidence="3 4">KCTC 13049</strain>
    </source>
</reference>
<dbReference type="RefSeq" id="WP_087918703.1">
    <property type="nucleotide sequence ID" value="NZ_CP021780.1"/>
</dbReference>
<evidence type="ECO:0000313" key="4">
    <source>
        <dbReference type="Proteomes" id="UP000249890"/>
    </source>
</evidence>
<organism evidence="3 4">
    <name type="scientific">Paenibacillus donghaensis</name>
    <dbReference type="NCBI Taxonomy" id="414771"/>
    <lineage>
        <taxon>Bacteria</taxon>
        <taxon>Bacillati</taxon>
        <taxon>Bacillota</taxon>
        <taxon>Bacilli</taxon>
        <taxon>Bacillales</taxon>
        <taxon>Paenibacillaceae</taxon>
        <taxon>Paenibacillus</taxon>
    </lineage>
</organism>
<feature type="compositionally biased region" description="Low complexity" evidence="1">
    <location>
        <begin position="36"/>
        <end position="68"/>
    </location>
</feature>
<feature type="region of interest" description="Disordered" evidence="1">
    <location>
        <begin position="25"/>
        <end position="68"/>
    </location>
</feature>
<proteinExistence type="predicted"/>
<sequence>MYLIKRLGLTISIAAMLLLAACSGEPEATPEPSPTQTPQQTAAPQETAAPTATAAAETAAPEEGTPPTVTEAATTIMRAIKGNDMQQLSAWVDVEEGVRFSPYASIDKQNDLMFTGEELAALPEDATKLVWRTLVGSDQVIELTFADYYKQYIYDADFFTEGEVSVNKPLGEEANIGNLREIYPAESYDFVDYHIASDGTDDRDWRTLRLVLKKVGSDHSLVGIIHNQWTP</sequence>
<keyword evidence="2" id="KW-0732">Signal</keyword>
<evidence type="ECO:0000256" key="2">
    <source>
        <dbReference type="SAM" id="SignalP"/>
    </source>
</evidence>
<dbReference type="EMBL" id="CP021780">
    <property type="protein sequence ID" value="ASA24735.1"/>
    <property type="molecule type" value="Genomic_DNA"/>
</dbReference>
<evidence type="ECO:0000256" key="1">
    <source>
        <dbReference type="SAM" id="MobiDB-lite"/>
    </source>
</evidence>
<gene>
    <name evidence="3" type="ORF">B9T62_30645</name>
</gene>
<keyword evidence="4" id="KW-1185">Reference proteome</keyword>
<feature type="signal peptide" evidence="2">
    <location>
        <begin position="1"/>
        <end position="20"/>
    </location>
</feature>